<feature type="domain" description="Zeta toxin" evidence="3">
    <location>
        <begin position="39"/>
        <end position="233"/>
    </location>
</feature>
<dbReference type="AlphaFoldDB" id="A0AAE0LZW7"/>
<reference evidence="4" key="1">
    <citation type="journal article" date="2023" name="Mol. Phylogenet. Evol.">
        <title>Genome-scale phylogeny and comparative genomics of the fungal order Sordariales.</title>
        <authorList>
            <person name="Hensen N."/>
            <person name="Bonometti L."/>
            <person name="Westerberg I."/>
            <person name="Brannstrom I.O."/>
            <person name="Guillou S."/>
            <person name="Cros-Aarteil S."/>
            <person name="Calhoun S."/>
            <person name="Haridas S."/>
            <person name="Kuo A."/>
            <person name="Mondo S."/>
            <person name="Pangilinan J."/>
            <person name="Riley R."/>
            <person name="LaButti K."/>
            <person name="Andreopoulos B."/>
            <person name="Lipzen A."/>
            <person name="Chen C."/>
            <person name="Yan M."/>
            <person name="Daum C."/>
            <person name="Ng V."/>
            <person name="Clum A."/>
            <person name="Steindorff A."/>
            <person name="Ohm R.A."/>
            <person name="Martin F."/>
            <person name="Silar P."/>
            <person name="Natvig D.O."/>
            <person name="Lalanne C."/>
            <person name="Gautier V."/>
            <person name="Ament-Velasquez S.L."/>
            <person name="Kruys A."/>
            <person name="Hutchinson M.I."/>
            <person name="Powell A.J."/>
            <person name="Barry K."/>
            <person name="Miller A.N."/>
            <person name="Grigoriev I.V."/>
            <person name="Debuchy R."/>
            <person name="Gladieux P."/>
            <person name="Hiltunen Thoren M."/>
            <person name="Johannesson H."/>
        </authorList>
    </citation>
    <scope>NUCLEOTIDE SEQUENCE</scope>
    <source>
        <strain evidence="4">CBS 118394</strain>
    </source>
</reference>
<accession>A0AAE0LZW7</accession>
<dbReference type="InterPro" id="IPR027417">
    <property type="entry name" value="P-loop_NTPase"/>
</dbReference>
<evidence type="ECO:0000259" key="3">
    <source>
        <dbReference type="Pfam" id="PF06414"/>
    </source>
</evidence>
<name>A0AAE0LZW7_9PEZI</name>
<protein>
    <submittedName>
        <fullName evidence="4">Zeta toxin-domain-containing protein</fullName>
    </submittedName>
</protein>
<reference evidence="4" key="2">
    <citation type="submission" date="2023-06" db="EMBL/GenBank/DDBJ databases">
        <authorList>
            <consortium name="Lawrence Berkeley National Laboratory"/>
            <person name="Haridas S."/>
            <person name="Hensen N."/>
            <person name="Bonometti L."/>
            <person name="Westerberg I."/>
            <person name="Brannstrom I.O."/>
            <person name="Guillou S."/>
            <person name="Cros-Aarteil S."/>
            <person name="Calhoun S."/>
            <person name="Kuo A."/>
            <person name="Mondo S."/>
            <person name="Pangilinan J."/>
            <person name="Riley R."/>
            <person name="Labutti K."/>
            <person name="Andreopoulos B."/>
            <person name="Lipzen A."/>
            <person name="Chen C."/>
            <person name="Yanf M."/>
            <person name="Daum C."/>
            <person name="Ng V."/>
            <person name="Clum A."/>
            <person name="Steindorff A."/>
            <person name="Ohm R."/>
            <person name="Martin F."/>
            <person name="Silar P."/>
            <person name="Natvig D."/>
            <person name="Lalanne C."/>
            <person name="Gautier V."/>
            <person name="Ament-Velasquez S.L."/>
            <person name="Kruys A."/>
            <person name="Hutchinson M.I."/>
            <person name="Powell A.J."/>
            <person name="Barry K."/>
            <person name="Miller A.N."/>
            <person name="Grigoriev I.V."/>
            <person name="Debuchy R."/>
            <person name="Gladieux P."/>
            <person name="Thoren M.H."/>
            <person name="Johannesson H."/>
        </authorList>
    </citation>
    <scope>NUCLEOTIDE SEQUENCE</scope>
    <source>
        <strain evidence="4">CBS 118394</strain>
    </source>
</reference>
<keyword evidence="1" id="KW-0547">Nucleotide-binding</keyword>
<dbReference type="SUPFAM" id="SSF52540">
    <property type="entry name" value="P-loop containing nucleoside triphosphate hydrolases"/>
    <property type="match status" value="1"/>
</dbReference>
<organism evidence="4 5">
    <name type="scientific">Apodospora peruviana</name>
    <dbReference type="NCBI Taxonomy" id="516989"/>
    <lineage>
        <taxon>Eukaryota</taxon>
        <taxon>Fungi</taxon>
        <taxon>Dikarya</taxon>
        <taxon>Ascomycota</taxon>
        <taxon>Pezizomycotina</taxon>
        <taxon>Sordariomycetes</taxon>
        <taxon>Sordariomycetidae</taxon>
        <taxon>Sordariales</taxon>
        <taxon>Lasiosphaeriaceae</taxon>
        <taxon>Apodospora</taxon>
    </lineage>
</organism>
<dbReference type="Gene3D" id="3.40.50.300">
    <property type="entry name" value="P-loop containing nucleotide triphosphate hydrolases"/>
    <property type="match status" value="1"/>
</dbReference>
<dbReference type="Proteomes" id="UP001283341">
    <property type="component" value="Unassembled WGS sequence"/>
</dbReference>
<evidence type="ECO:0000256" key="2">
    <source>
        <dbReference type="ARBA" id="ARBA00022840"/>
    </source>
</evidence>
<sequence>MAGGIPEDWKLSPAQRQAIFNTEIAPHELLPYLHHHHKDDGKQPLAVIIVGQTGAGKTRLAPDLTNAMVSLGRPPTHFIADTYKTYHPYYAECLASKPEKASILAGLDARVWLTMACEYAATNRLDVLVESACRHPDDFCNLADIFRAAGYRVVVAILAVPEALSRLGILVRYHRNLPEAQSCGLPLRLTPPKVHNDSYAGLASAAEFIDQSPAVDTVIVVRRNNMLAYRNERTVTENSKGRGRVWRDPAGSALKSLEMERTRELPSDESRIAREDIDELKKLGDPKIDLQIQDIEASISNLETRRGDAEPIPTLELLDAAEFIKRQLE</sequence>
<comment type="caution">
    <text evidence="4">The sequence shown here is derived from an EMBL/GenBank/DDBJ whole genome shotgun (WGS) entry which is preliminary data.</text>
</comment>
<evidence type="ECO:0000256" key="1">
    <source>
        <dbReference type="ARBA" id="ARBA00022741"/>
    </source>
</evidence>
<evidence type="ECO:0000313" key="5">
    <source>
        <dbReference type="Proteomes" id="UP001283341"/>
    </source>
</evidence>
<dbReference type="EMBL" id="JAUEDM010000007">
    <property type="protein sequence ID" value="KAK3313803.1"/>
    <property type="molecule type" value="Genomic_DNA"/>
</dbReference>
<gene>
    <name evidence="4" type="ORF">B0H66DRAFT_361770</name>
</gene>
<dbReference type="Pfam" id="PF06414">
    <property type="entry name" value="Zeta_toxin"/>
    <property type="match status" value="1"/>
</dbReference>
<keyword evidence="5" id="KW-1185">Reference proteome</keyword>
<dbReference type="InterPro" id="IPR010488">
    <property type="entry name" value="Zeta_toxin_domain"/>
</dbReference>
<proteinExistence type="predicted"/>
<dbReference type="GO" id="GO:0016301">
    <property type="term" value="F:kinase activity"/>
    <property type="evidence" value="ECO:0007669"/>
    <property type="project" value="InterPro"/>
</dbReference>
<evidence type="ECO:0000313" key="4">
    <source>
        <dbReference type="EMBL" id="KAK3313803.1"/>
    </source>
</evidence>
<dbReference type="GO" id="GO:0005524">
    <property type="term" value="F:ATP binding"/>
    <property type="evidence" value="ECO:0007669"/>
    <property type="project" value="UniProtKB-KW"/>
</dbReference>
<keyword evidence="2" id="KW-0067">ATP-binding</keyword>